<dbReference type="InterPro" id="IPR036397">
    <property type="entry name" value="RNaseH_sf"/>
</dbReference>
<dbReference type="Pfam" id="PF00929">
    <property type="entry name" value="RNase_T"/>
    <property type="match status" value="1"/>
</dbReference>
<dbReference type="STRING" id="1121003.SAMN03080618_00543"/>
<evidence type="ECO:0000256" key="2">
    <source>
        <dbReference type="ARBA" id="ARBA00026073"/>
    </source>
</evidence>
<sequence length="324" mass="36372">MTTGLTQFDLFGEEPVFRPATRTVKRKRAPRWDAEEAAVRLEESGDYRVLRKLVPRPVINREDSAFPRLAVLIDTETTGLNHARDEVIEVGAVAFTYDDDGNVGDVVGVYNSLSEPSGPIPPEITRLTGITDEMVAGQVLDVWGLERLVEPADLVIAHNAGFDRPFCEKLSPVFVPKAWACSVREIGWSELGFEGSKLGYLVGQAGLFHDGHRATDDCHALLEVLARSRDAGTKPPFAELLQASARSKVRIFAENSPFDMKDHLKARGYRWSDGSDGRPKAWWTEIDETLYDEELHYLRTEIYRWNDASPLTVKLTAQDRFKAR</sequence>
<dbReference type="InterPro" id="IPR013520">
    <property type="entry name" value="Ribonucl_H"/>
</dbReference>
<dbReference type="PANTHER" id="PTHR30231">
    <property type="entry name" value="DNA POLYMERASE III SUBUNIT EPSILON"/>
    <property type="match status" value="1"/>
</dbReference>
<dbReference type="EMBL" id="FORF01000002">
    <property type="protein sequence ID" value="SFI46247.1"/>
    <property type="molecule type" value="Genomic_DNA"/>
</dbReference>
<evidence type="ECO:0000313" key="4">
    <source>
        <dbReference type="EMBL" id="SFI46247.1"/>
    </source>
</evidence>
<evidence type="ECO:0000256" key="1">
    <source>
        <dbReference type="ARBA" id="ARBA00025483"/>
    </source>
</evidence>
<name>A0A1I3IEI9_9HYPH</name>
<evidence type="ECO:0000259" key="3">
    <source>
        <dbReference type="SMART" id="SM00479"/>
    </source>
</evidence>
<evidence type="ECO:0000313" key="5">
    <source>
        <dbReference type="Proteomes" id="UP000242763"/>
    </source>
</evidence>
<dbReference type="FunFam" id="3.30.420.10:FF:000045">
    <property type="entry name" value="3'-5' exonuclease DinG"/>
    <property type="match status" value="1"/>
</dbReference>
<dbReference type="CDD" id="cd06127">
    <property type="entry name" value="DEDDh"/>
    <property type="match status" value="1"/>
</dbReference>
<dbReference type="GO" id="GO:0045004">
    <property type="term" value="P:DNA replication proofreading"/>
    <property type="evidence" value="ECO:0007669"/>
    <property type="project" value="TreeGrafter"/>
</dbReference>
<accession>A0A1I3IEI9</accession>
<reference evidence="5" key="1">
    <citation type="submission" date="2016-10" db="EMBL/GenBank/DDBJ databases">
        <authorList>
            <person name="Varghese N."/>
            <person name="Submissions S."/>
        </authorList>
    </citation>
    <scope>NUCLEOTIDE SEQUENCE [LARGE SCALE GENOMIC DNA]</scope>
    <source>
        <strain evidence="5">DSM 21857</strain>
    </source>
</reference>
<dbReference type="NCBIfam" id="NF006615">
    <property type="entry name" value="PRK09182.1"/>
    <property type="match status" value="1"/>
</dbReference>
<comment type="function">
    <text evidence="1">DNA polymerase III is a complex, multichain enzyme responsible for most of the replicative synthesis in bacteria. The epsilon subunit contain the editing function and is a proofreading 3'-5' exonuclease.</text>
</comment>
<keyword evidence="5" id="KW-1185">Reference proteome</keyword>
<dbReference type="PANTHER" id="PTHR30231:SF37">
    <property type="entry name" value="EXODEOXYRIBONUCLEASE 10"/>
    <property type="match status" value="1"/>
</dbReference>
<dbReference type="Gene3D" id="3.30.420.10">
    <property type="entry name" value="Ribonuclease H-like superfamily/Ribonuclease H"/>
    <property type="match status" value="1"/>
</dbReference>
<dbReference type="SMART" id="SM00479">
    <property type="entry name" value="EXOIII"/>
    <property type="match status" value="1"/>
</dbReference>
<comment type="subunit">
    <text evidence="2">DNA polymerase III contains a core (composed of alpha, epsilon and theta chains) that associates with a tau subunit. This core dimerizes to form the POLIII' complex. PolIII' associates with the gamma complex (composed of gamma, delta, delta', psi and chi chains) and with the beta chain to form the complete DNA polymerase III complex.</text>
</comment>
<dbReference type="RefSeq" id="WP_244523127.1">
    <property type="nucleotide sequence ID" value="NZ_FORF01000002.1"/>
</dbReference>
<dbReference type="Proteomes" id="UP000242763">
    <property type="component" value="Unassembled WGS sequence"/>
</dbReference>
<organism evidence="4 5">
    <name type="scientific">Aquamicrobium aerolatum DSM 21857</name>
    <dbReference type="NCBI Taxonomy" id="1121003"/>
    <lineage>
        <taxon>Bacteria</taxon>
        <taxon>Pseudomonadati</taxon>
        <taxon>Pseudomonadota</taxon>
        <taxon>Alphaproteobacteria</taxon>
        <taxon>Hyphomicrobiales</taxon>
        <taxon>Phyllobacteriaceae</taxon>
        <taxon>Aerobium</taxon>
    </lineage>
</organism>
<dbReference type="GO" id="GO:0008408">
    <property type="term" value="F:3'-5' exonuclease activity"/>
    <property type="evidence" value="ECO:0007669"/>
    <property type="project" value="TreeGrafter"/>
</dbReference>
<dbReference type="GO" id="GO:0005829">
    <property type="term" value="C:cytosol"/>
    <property type="evidence" value="ECO:0007669"/>
    <property type="project" value="TreeGrafter"/>
</dbReference>
<protein>
    <submittedName>
        <fullName evidence="4">DNA polymerase-3 subunit epsilon</fullName>
    </submittedName>
</protein>
<dbReference type="SUPFAM" id="SSF53098">
    <property type="entry name" value="Ribonuclease H-like"/>
    <property type="match status" value="1"/>
</dbReference>
<proteinExistence type="predicted"/>
<dbReference type="InterPro" id="IPR012337">
    <property type="entry name" value="RNaseH-like_sf"/>
</dbReference>
<dbReference type="GO" id="GO:0003676">
    <property type="term" value="F:nucleic acid binding"/>
    <property type="evidence" value="ECO:0007669"/>
    <property type="project" value="InterPro"/>
</dbReference>
<dbReference type="AlphaFoldDB" id="A0A1I3IEI9"/>
<gene>
    <name evidence="4" type="ORF">SAMN03080618_00543</name>
</gene>
<feature type="domain" description="Exonuclease" evidence="3">
    <location>
        <begin position="69"/>
        <end position="234"/>
    </location>
</feature>